<dbReference type="InterPro" id="IPR029057">
    <property type="entry name" value="PRTase-like"/>
</dbReference>
<evidence type="ECO:0000256" key="7">
    <source>
        <dbReference type="ARBA" id="ARBA00022490"/>
    </source>
</evidence>
<dbReference type="NCBIfam" id="TIGR01203">
    <property type="entry name" value="HGPRTase"/>
    <property type="match status" value="1"/>
</dbReference>
<feature type="domain" description="Phosphoribosyltransferase" evidence="17">
    <location>
        <begin position="23"/>
        <end position="169"/>
    </location>
</feature>
<dbReference type="PANTHER" id="PTHR43340:SF1">
    <property type="entry name" value="HYPOXANTHINE PHOSPHORIBOSYLTRANSFERASE"/>
    <property type="match status" value="1"/>
</dbReference>
<comment type="catalytic activity">
    <reaction evidence="14">
        <text>GMP + diphosphate = guanine + 5-phospho-alpha-D-ribose 1-diphosphate</text>
        <dbReference type="Rhea" id="RHEA:25424"/>
        <dbReference type="ChEBI" id="CHEBI:16235"/>
        <dbReference type="ChEBI" id="CHEBI:33019"/>
        <dbReference type="ChEBI" id="CHEBI:58017"/>
        <dbReference type="ChEBI" id="CHEBI:58115"/>
        <dbReference type="EC" id="2.4.2.8"/>
    </reaction>
    <physiologicalReaction direction="right-to-left" evidence="14">
        <dbReference type="Rhea" id="RHEA:25426"/>
    </physiologicalReaction>
</comment>
<evidence type="ECO:0000256" key="4">
    <source>
        <dbReference type="ARBA" id="ARBA00004669"/>
    </source>
</evidence>
<sequence>MRSLEAEASPLLGDIESVLLEEARIRQRVQELGHQISHEYKDLDPLFVGILKGAVLFLSDLLRAVSIPSTVDFMAISSYGAGTKSSGVVRILKDLDHPIADRHVIIVEDIVDTGLTLRYLLDNLQSRKPASLRVCVLLDKSEQRQLPVHLDYVGFSIPNRFVVGYGLDYAEHYRNLPFIGILSPEAVQRGSR</sequence>
<name>A0ABZ1BU76_9FIRM</name>
<protein>
    <recommendedName>
        <fullName evidence="16">Hypoxanthine phosphoribosyltransferase</fullName>
        <ecNumber evidence="16">2.4.2.8</ecNumber>
    </recommendedName>
</protein>
<keyword evidence="11 16" id="KW-0660">Purine salvage</keyword>
<comment type="pathway">
    <text evidence="4 16">Purine metabolism; IMP biosynthesis via salvage pathway; IMP from hypoxanthine: step 1/1.</text>
</comment>
<comment type="pathway">
    <text evidence="5">Purine metabolism; GMP biosynthesis via salvage pathway; GMP from guanine: step 1/1.</text>
</comment>
<evidence type="ECO:0000259" key="17">
    <source>
        <dbReference type="Pfam" id="PF00156"/>
    </source>
</evidence>
<evidence type="ECO:0000256" key="5">
    <source>
        <dbReference type="ARBA" id="ARBA00004676"/>
    </source>
</evidence>
<organism evidence="18 19">
    <name type="scientific">Carboxydichorda subterranea</name>
    <dbReference type="NCBI Taxonomy" id="3109565"/>
    <lineage>
        <taxon>Bacteria</taxon>
        <taxon>Bacillati</taxon>
        <taxon>Bacillota</taxon>
        <taxon>Limnochordia</taxon>
        <taxon>Limnochordales</taxon>
        <taxon>Geochordaceae</taxon>
        <taxon>Carboxydichorda</taxon>
    </lineage>
</organism>
<keyword evidence="7 16" id="KW-0963">Cytoplasm</keyword>
<gene>
    <name evidence="18" type="primary">hpt</name>
    <name evidence="18" type="ORF">U7230_09730</name>
</gene>
<comment type="similarity">
    <text evidence="6 16">Belongs to the purine/pyrimidine phosphoribosyltransferase family.</text>
</comment>
<keyword evidence="12 16" id="KW-0547">Nucleotide-binding</keyword>
<evidence type="ECO:0000256" key="11">
    <source>
        <dbReference type="ARBA" id="ARBA00022726"/>
    </source>
</evidence>
<keyword evidence="8 16" id="KW-0328">Glycosyltransferase</keyword>
<comment type="function">
    <text evidence="2">Purine salvage pathway enzyme that catalyzes the transfer of the ribosyl-5-phosphate group from 5-phospho-alpha-D-ribose 1-diphosphate (PRPP) to the N9 position of the 6-oxopurines hypoxanthine and guanine to form the corresponding ribonucleotides IMP (inosine 5'-monophosphate) and GMP (guanosine 5'-monophosphate), with the release of PPi.</text>
</comment>
<dbReference type="Pfam" id="PF00156">
    <property type="entry name" value="Pribosyltran"/>
    <property type="match status" value="1"/>
</dbReference>
<reference evidence="18 19" key="1">
    <citation type="journal article" date="2024" name="Front. Microbiol.">
        <title>Novel thermophilic genera Geochorda gen. nov. and Carboxydochorda gen. nov. from the deep terrestrial subsurface reveal the ecophysiological diversity in the class Limnochordia.</title>
        <authorList>
            <person name="Karnachuk O.V."/>
            <person name="Lukina A.P."/>
            <person name="Avakyan M.R."/>
            <person name="Kadnikov V.V."/>
            <person name="Begmatov S."/>
            <person name="Beletsky A.V."/>
            <person name="Vlasova K.G."/>
            <person name="Novikov A.A."/>
            <person name="Shcherbakova V.A."/>
            <person name="Mardanov A.V."/>
            <person name="Ravin N.V."/>
        </authorList>
    </citation>
    <scope>NUCLEOTIDE SEQUENCE [LARGE SCALE GENOMIC DNA]</scope>
    <source>
        <strain evidence="18 19">L945</strain>
    </source>
</reference>
<evidence type="ECO:0000256" key="14">
    <source>
        <dbReference type="ARBA" id="ARBA00048811"/>
    </source>
</evidence>
<evidence type="ECO:0000256" key="3">
    <source>
        <dbReference type="ARBA" id="ARBA00004496"/>
    </source>
</evidence>
<dbReference type="GO" id="GO:0016757">
    <property type="term" value="F:glycosyltransferase activity"/>
    <property type="evidence" value="ECO:0007669"/>
    <property type="project" value="UniProtKB-KW"/>
</dbReference>
<evidence type="ECO:0000256" key="1">
    <source>
        <dbReference type="ARBA" id="ARBA00001946"/>
    </source>
</evidence>
<dbReference type="InterPro" id="IPR000836">
    <property type="entry name" value="PRTase_dom"/>
</dbReference>
<keyword evidence="10 16" id="KW-0479">Metal-binding</keyword>
<evidence type="ECO:0000256" key="10">
    <source>
        <dbReference type="ARBA" id="ARBA00022723"/>
    </source>
</evidence>
<dbReference type="RefSeq" id="WP_324715647.1">
    <property type="nucleotide sequence ID" value="NZ_CP141615.1"/>
</dbReference>
<evidence type="ECO:0000256" key="2">
    <source>
        <dbReference type="ARBA" id="ARBA00002049"/>
    </source>
</evidence>
<accession>A0ABZ1BU76</accession>
<dbReference type="EMBL" id="CP141615">
    <property type="protein sequence ID" value="WRP16375.1"/>
    <property type="molecule type" value="Genomic_DNA"/>
</dbReference>
<dbReference type="SUPFAM" id="SSF53271">
    <property type="entry name" value="PRTase-like"/>
    <property type="match status" value="1"/>
</dbReference>
<evidence type="ECO:0000256" key="6">
    <source>
        <dbReference type="ARBA" id="ARBA00008391"/>
    </source>
</evidence>
<comment type="catalytic activity">
    <reaction evidence="15">
        <text>IMP + diphosphate = hypoxanthine + 5-phospho-alpha-D-ribose 1-diphosphate</text>
        <dbReference type="Rhea" id="RHEA:17973"/>
        <dbReference type="ChEBI" id="CHEBI:17368"/>
        <dbReference type="ChEBI" id="CHEBI:33019"/>
        <dbReference type="ChEBI" id="CHEBI:58017"/>
        <dbReference type="ChEBI" id="CHEBI:58053"/>
        <dbReference type="EC" id="2.4.2.8"/>
    </reaction>
    <physiologicalReaction direction="right-to-left" evidence="15">
        <dbReference type="Rhea" id="RHEA:17975"/>
    </physiologicalReaction>
</comment>
<keyword evidence="13 16" id="KW-0460">Magnesium</keyword>
<evidence type="ECO:0000313" key="19">
    <source>
        <dbReference type="Proteomes" id="UP001332192"/>
    </source>
</evidence>
<proteinExistence type="inferred from homology"/>
<evidence type="ECO:0000256" key="12">
    <source>
        <dbReference type="ARBA" id="ARBA00022741"/>
    </source>
</evidence>
<dbReference type="Proteomes" id="UP001332192">
    <property type="component" value="Chromosome"/>
</dbReference>
<keyword evidence="19" id="KW-1185">Reference proteome</keyword>
<comment type="subcellular location">
    <subcellularLocation>
        <location evidence="3 16">Cytoplasm</location>
    </subcellularLocation>
</comment>
<comment type="cofactor">
    <cofactor evidence="1 16">
        <name>Mg(2+)</name>
        <dbReference type="ChEBI" id="CHEBI:18420"/>
    </cofactor>
</comment>
<dbReference type="CDD" id="cd06223">
    <property type="entry name" value="PRTases_typeI"/>
    <property type="match status" value="1"/>
</dbReference>
<evidence type="ECO:0000256" key="13">
    <source>
        <dbReference type="ARBA" id="ARBA00022842"/>
    </source>
</evidence>
<dbReference type="InterPro" id="IPR005904">
    <property type="entry name" value="Hxn_phspho_trans"/>
</dbReference>
<evidence type="ECO:0000256" key="9">
    <source>
        <dbReference type="ARBA" id="ARBA00022679"/>
    </source>
</evidence>
<dbReference type="Gene3D" id="3.40.50.2020">
    <property type="match status" value="1"/>
</dbReference>
<evidence type="ECO:0000256" key="15">
    <source>
        <dbReference type="ARBA" id="ARBA00049402"/>
    </source>
</evidence>
<evidence type="ECO:0000256" key="16">
    <source>
        <dbReference type="RuleBase" id="RU364099"/>
    </source>
</evidence>
<keyword evidence="9 16" id="KW-0808">Transferase</keyword>
<evidence type="ECO:0000313" key="18">
    <source>
        <dbReference type="EMBL" id="WRP16375.1"/>
    </source>
</evidence>
<dbReference type="InterPro" id="IPR050408">
    <property type="entry name" value="HGPRT"/>
</dbReference>
<dbReference type="EC" id="2.4.2.8" evidence="16"/>
<evidence type="ECO:0000256" key="8">
    <source>
        <dbReference type="ARBA" id="ARBA00022676"/>
    </source>
</evidence>
<dbReference type="PANTHER" id="PTHR43340">
    <property type="entry name" value="HYPOXANTHINE-GUANINE PHOSPHORIBOSYLTRANSFERASE"/>
    <property type="match status" value="1"/>
</dbReference>